<evidence type="ECO:0000256" key="4">
    <source>
        <dbReference type="ARBA" id="ARBA00022737"/>
    </source>
</evidence>
<dbReference type="PROSITE" id="PS50157">
    <property type="entry name" value="ZINC_FINGER_C2H2_2"/>
    <property type="match status" value="2"/>
</dbReference>
<dbReference type="PANTHER" id="PTHR23235:SF120">
    <property type="entry name" value="KRUPPEL-LIKE FACTOR 15"/>
    <property type="match status" value="1"/>
</dbReference>
<keyword evidence="8" id="KW-0539">Nucleus</keyword>
<dbReference type="AlphaFoldDB" id="A0AAV2IJY5"/>
<dbReference type="EMBL" id="CAXITT010000766">
    <property type="protein sequence ID" value="CAL1546067.1"/>
    <property type="molecule type" value="Genomic_DNA"/>
</dbReference>
<proteinExistence type="inferred from homology"/>
<keyword evidence="4" id="KW-0677">Repeat</keyword>
<dbReference type="GO" id="GO:0000978">
    <property type="term" value="F:RNA polymerase II cis-regulatory region sequence-specific DNA binding"/>
    <property type="evidence" value="ECO:0007669"/>
    <property type="project" value="TreeGrafter"/>
</dbReference>
<evidence type="ECO:0000256" key="7">
    <source>
        <dbReference type="ARBA" id="ARBA00023125"/>
    </source>
</evidence>
<comment type="similarity">
    <text evidence="2">Belongs to the krueppel C2H2-type zinc-finger protein family.</text>
</comment>
<evidence type="ECO:0000256" key="1">
    <source>
        <dbReference type="ARBA" id="ARBA00004123"/>
    </source>
</evidence>
<evidence type="ECO:0000259" key="11">
    <source>
        <dbReference type="PROSITE" id="PS50157"/>
    </source>
</evidence>
<feature type="domain" description="C2H2-type" evidence="11">
    <location>
        <begin position="336"/>
        <end position="363"/>
    </location>
</feature>
<keyword evidence="5 9" id="KW-0863">Zinc-finger</keyword>
<evidence type="ECO:0000256" key="8">
    <source>
        <dbReference type="ARBA" id="ARBA00023242"/>
    </source>
</evidence>
<dbReference type="GO" id="GO:0000981">
    <property type="term" value="F:DNA-binding transcription factor activity, RNA polymerase II-specific"/>
    <property type="evidence" value="ECO:0007669"/>
    <property type="project" value="TreeGrafter"/>
</dbReference>
<evidence type="ECO:0000256" key="5">
    <source>
        <dbReference type="ARBA" id="ARBA00022771"/>
    </source>
</evidence>
<keyword evidence="6" id="KW-0862">Zinc</keyword>
<comment type="subcellular location">
    <subcellularLocation>
        <location evidence="1">Nucleus</location>
    </subcellularLocation>
</comment>
<keyword evidence="7" id="KW-0238">DNA-binding</keyword>
<keyword evidence="3" id="KW-0479">Metal-binding</keyword>
<evidence type="ECO:0000313" key="12">
    <source>
        <dbReference type="EMBL" id="CAL1546067.1"/>
    </source>
</evidence>
<accession>A0AAV2IJY5</accession>
<dbReference type="PANTHER" id="PTHR23235">
    <property type="entry name" value="KRUEPPEL-LIKE TRANSCRIPTION FACTOR"/>
    <property type="match status" value="1"/>
</dbReference>
<reference evidence="12 13" key="1">
    <citation type="submission" date="2024-04" db="EMBL/GenBank/DDBJ databases">
        <authorList>
            <consortium name="Genoscope - CEA"/>
            <person name="William W."/>
        </authorList>
    </citation>
    <scope>NUCLEOTIDE SEQUENCE [LARGE SCALE GENOMIC DNA]</scope>
</reference>
<dbReference type="FunFam" id="3.30.160.60:FF:001437">
    <property type="entry name" value="Zinc finger protein 594"/>
    <property type="match status" value="1"/>
</dbReference>
<dbReference type="InterPro" id="IPR013087">
    <property type="entry name" value="Znf_C2H2_type"/>
</dbReference>
<evidence type="ECO:0000256" key="2">
    <source>
        <dbReference type="ARBA" id="ARBA00006991"/>
    </source>
</evidence>
<dbReference type="SUPFAM" id="SSF57667">
    <property type="entry name" value="beta-beta-alpha zinc fingers"/>
    <property type="match status" value="1"/>
</dbReference>
<sequence length="372" mass="41327">MEDRTYKSLPHFELTDLNSLSSAVQKQEETQFQNTSTKSYELKSTEEPQMFHILGLNTANSKSEFSIMTQGSDTIELFSPMSTALDENAVIMVYKTMDNNIHQMVAKNVQTSQAEMQSLQSVGMYQTCSFSDSSHGQNLMANQPILNQQDTDSDLYINIVPSDNTDCGMPQLLFQNFVCSGPNLSQLIAISAGSSASGSSPGVFTVSQGGHGAVDGSSEVVVQRLLDVKQKQEVHVEKEKCIMRPRKAAMSTSAVHAVEKIVSEARGTNSGQKGKISTPPASTATEDLTPEAYKDDGPDGKKSKYFICKFDKCRYTTIFYKDFQRHYRTHTGERPFQCKDCGKTFNRSDKLKIHSRWHAGSKPFKCHQCKSL</sequence>
<keyword evidence="13" id="KW-1185">Reference proteome</keyword>
<dbReference type="InterPro" id="IPR036236">
    <property type="entry name" value="Znf_C2H2_sf"/>
</dbReference>
<evidence type="ECO:0000313" key="13">
    <source>
        <dbReference type="Proteomes" id="UP001497497"/>
    </source>
</evidence>
<comment type="caution">
    <text evidence="12">The sequence shown here is derived from an EMBL/GenBank/DDBJ whole genome shotgun (WGS) entry which is preliminary data.</text>
</comment>
<dbReference type="Pfam" id="PF00096">
    <property type="entry name" value="zf-C2H2"/>
    <property type="match status" value="1"/>
</dbReference>
<gene>
    <name evidence="12" type="ORF">GSLYS_00019444001</name>
</gene>
<evidence type="ECO:0000256" key="3">
    <source>
        <dbReference type="ARBA" id="ARBA00022723"/>
    </source>
</evidence>
<evidence type="ECO:0000256" key="10">
    <source>
        <dbReference type="SAM" id="MobiDB-lite"/>
    </source>
</evidence>
<name>A0AAV2IJY5_LYMST</name>
<dbReference type="PROSITE" id="PS00028">
    <property type="entry name" value="ZINC_FINGER_C2H2_1"/>
    <property type="match status" value="1"/>
</dbReference>
<feature type="region of interest" description="Disordered" evidence="10">
    <location>
        <begin position="264"/>
        <end position="298"/>
    </location>
</feature>
<dbReference type="Gene3D" id="3.30.160.60">
    <property type="entry name" value="Classic Zinc Finger"/>
    <property type="match status" value="2"/>
</dbReference>
<dbReference type="GO" id="GO:0005634">
    <property type="term" value="C:nucleus"/>
    <property type="evidence" value="ECO:0007669"/>
    <property type="project" value="UniProtKB-SubCell"/>
</dbReference>
<evidence type="ECO:0000256" key="9">
    <source>
        <dbReference type="PROSITE-ProRule" id="PRU00042"/>
    </source>
</evidence>
<dbReference type="Proteomes" id="UP001497497">
    <property type="component" value="Unassembled WGS sequence"/>
</dbReference>
<dbReference type="SMART" id="SM00355">
    <property type="entry name" value="ZnF_C2H2"/>
    <property type="match status" value="2"/>
</dbReference>
<protein>
    <recommendedName>
        <fullName evidence="11">C2H2-type domain-containing protein</fullName>
    </recommendedName>
</protein>
<dbReference type="GO" id="GO:0008270">
    <property type="term" value="F:zinc ion binding"/>
    <property type="evidence" value="ECO:0007669"/>
    <property type="project" value="UniProtKB-KW"/>
</dbReference>
<organism evidence="12 13">
    <name type="scientific">Lymnaea stagnalis</name>
    <name type="common">Great pond snail</name>
    <name type="synonym">Helix stagnalis</name>
    <dbReference type="NCBI Taxonomy" id="6523"/>
    <lineage>
        <taxon>Eukaryota</taxon>
        <taxon>Metazoa</taxon>
        <taxon>Spiralia</taxon>
        <taxon>Lophotrochozoa</taxon>
        <taxon>Mollusca</taxon>
        <taxon>Gastropoda</taxon>
        <taxon>Heterobranchia</taxon>
        <taxon>Euthyneura</taxon>
        <taxon>Panpulmonata</taxon>
        <taxon>Hygrophila</taxon>
        <taxon>Lymnaeoidea</taxon>
        <taxon>Lymnaeidae</taxon>
        <taxon>Lymnaea</taxon>
    </lineage>
</organism>
<evidence type="ECO:0000256" key="6">
    <source>
        <dbReference type="ARBA" id="ARBA00022833"/>
    </source>
</evidence>
<feature type="domain" description="C2H2-type" evidence="11">
    <location>
        <begin position="306"/>
        <end position="335"/>
    </location>
</feature>